<evidence type="ECO:0000313" key="1">
    <source>
        <dbReference type="EMBL" id="QIK64355.1"/>
    </source>
</evidence>
<accession>A0A6G7XIG1</accession>
<reference evidence="1 2" key="1">
    <citation type="submission" date="2020-03" db="EMBL/GenBank/DDBJ databases">
        <title>Leucobacter sp. nov., isolated from beetles.</title>
        <authorList>
            <person name="Hyun D.-W."/>
            <person name="Bae J.-W."/>
        </authorList>
    </citation>
    <scope>NUCLEOTIDE SEQUENCE [LARGE SCALE GENOMIC DNA]</scope>
    <source>
        <strain evidence="1 2">HDW9C</strain>
    </source>
</reference>
<keyword evidence="2" id="KW-1185">Reference proteome</keyword>
<dbReference type="KEGG" id="lvi:G7068_14940"/>
<dbReference type="EMBL" id="CP049863">
    <property type="protein sequence ID" value="QIK64355.1"/>
    <property type="molecule type" value="Genomic_DNA"/>
</dbReference>
<sequence length="613" mass="65447">MKREKFLLGALGSAVGIVLATGGLVSPAMAVSLATEPDALEYVIGEESAACVIGTNSDETVTVASAGSNLLDVTFDLTRVPAGVNAVRVPTLIAKGCSNWIHTVTFVGSPEITDLVVEPDAFHQNLWGNSLVSVVFPEGVENLDLQGRSFYQYAWGVDNALTEVVFPSTVKTMHIGDGAFSQGRVDQSDGDNTLKRIEFPEGLESLVIDQYGFYQISGQNLANTNALSEIKFPSTLKNLEIGYRAFSQWSNGGPNALESVYFPDGLERLILGTDAFYQSKNDQNKLRRVSIPGDLKQLTIGSGAFTSPTLPVVLEFRTAKVPGEAASSVALFQQIVAPNGRLFWWGDTSRTSEVWGGNLVPGSTNYNIAGYRQLDFELDGGQLDEFAGSESRFAYPEGEGHVASWSGIAEYTGVSPAWPFGRHWVTLPEPTKTNHTFLGWCESKPQGEVCKDSSGATADMLTAASEYDLEDTAGEIPVLYAVWRAAVVPPKLSTPIAPALTAVACDVAPEVAIPTREGVLYEQRRKGKTVTVTAKPADGYEFKAGAVSTWSFDVTVTPCKNPVKPPTKGSPATETTLAATGASGSEFPIALLGIAAGVLLLSLRRRRSLLATS</sequence>
<gene>
    <name evidence="1" type="ORF">G7068_14940</name>
</gene>
<dbReference type="RefSeq" id="WP_166292688.1">
    <property type="nucleotide sequence ID" value="NZ_CP049863.1"/>
</dbReference>
<protein>
    <submittedName>
        <fullName evidence="1">Leucine-rich repeat domain-containing protein</fullName>
    </submittedName>
</protein>
<organism evidence="1 2">
    <name type="scientific">Leucobacter viscericola</name>
    <dbReference type="NCBI Taxonomy" id="2714935"/>
    <lineage>
        <taxon>Bacteria</taxon>
        <taxon>Bacillati</taxon>
        <taxon>Actinomycetota</taxon>
        <taxon>Actinomycetes</taxon>
        <taxon>Micrococcales</taxon>
        <taxon>Microbacteriaceae</taxon>
        <taxon>Leucobacter</taxon>
    </lineage>
</organism>
<dbReference type="InterPro" id="IPR032675">
    <property type="entry name" value="LRR_dom_sf"/>
</dbReference>
<proteinExistence type="predicted"/>
<dbReference type="Proteomes" id="UP000502677">
    <property type="component" value="Chromosome"/>
</dbReference>
<name>A0A6G7XIG1_9MICO</name>
<dbReference type="Gene3D" id="3.80.10.10">
    <property type="entry name" value="Ribonuclease Inhibitor"/>
    <property type="match status" value="1"/>
</dbReference>
<evidence type="ECO:0000313" key="2">
    <source>
        <dbReference type="Proteomes" id="UP000502677"/>
    </source>
</evidence>
<dbReference type="AlphaFoldDB" id="A0A6G7XIG1"/>